<dbReference type="Pfam" id="PF04397">
    <property type="entry name" value="LytTR"/>
    <property type="match status" value="1"/>
</dbReference>
<dbReference type="FunFam" id="3.40.50.2300:FF:000361">
    <property type="entry name" value="Two-component system response regulator"/>
    <property type="match status" value="1"/>
</dbReference>
<evidence type="ECO:0000313" key="4">
    <source>
        <dbReference type="EMBL" id="TGV03528.1"/>
    </source>
</evidence>
<dbReference type="Proteomes" id="UP000307602">
    <property type="component" value="Unassembled WGS sequence"/>
</dbReference>
<dbReference type="AlphaFoldDB" id="A0A4S1E0T9"/>
<dbReference type="SMART" id="SM00850">
    <property type="entry name" value="LytTR"/>
    <property type="match status" value="1"/>
</dbReference>
<dbReference type="GO" id="GO:0003677">
    <property type="term" value="F:DNA binding"/>
    <property type="evidence" value="ECO:0007669"/>
    <property type="project" value="InterPro"/>
</dbReference>
<feature type="modified residue" description="4-aspartylphosphate" evidence="1">
    <location>
        <position position="55"/>
    </location>
</feature>
<dbReference type="Gene3D" id="3.40.50.2300">
    <property type="match status" value="1"/>
</dbReference>
<dbReference type="RefSeq" id="WP_135876222.1">
    <property type="nucleotide sequence ID" value="NZ_SRSO01000006.1"/>
</dbReference>
<keyword evidence="1" id="KW-0597">Phosphoprotein</keyword>
<dbReference type="Pfam" id="PF00072">
    <property type="entry name" value="Response_reg"/>
    <property type="match status" value="1"/>
</dbReference>
<dbReference type="PROSITE" id="PS50110">
    <property type="entry name" value="RESPONSE_REGULATORY"/>
    <property type="match status" value="1"/>
</dbReference>
<reference evidence="4 5" key="1">
    <citation type="submission" date="2019-04" db="EMBL/GenBank/DDBJ databases">
        <authorList>
            <person name="Liu A."/>
        </authorList>
    </citation>
    <scope>NUCLEOTIDE SEQUENCE [LARGE SCALE GENOMIC DNA]</scope>
    <source>
        <strain evidence="4 5">RZ03</strain>
    </source>
</reference>
<evidence type="ECO:0000256" key="1">
    <source>
        <dbReference type="PROSITE-ProRule" id="PRU00169"/>
    </source>
</evidence>
<dbReference type="Gene3D" id="2.40.50.1020">
    <property type="entry name" value="LytTr DNA-binding domain"/>
    <property type="match status" value="1"/>
</dbReference>
<evidence type="ECO:0000313" key="5">
    <source>
        <dbReference type="Proteomes" id="UP000307602"/>
    </source>
</evidence>
<dbReference type="PANTHER" id="PTHR37299">
    <property type="entry name" value="TRANSCRIPTIONAL REGULATOR-RELATED"/>
    <property type="match status" value="1"/>
</dbReference>
<keyword evidence="5" id="KW-1185">Reference proteome</keyword>
<dbReference type="InterPro" id="IPR007492">
    <property type="entry name" value="LytTR_DNA-bd_dom"/>
</dbReference>
<accession>A0A4S1E0T9</accession>
<evidence type="ECO:0000259" key="3">
    <source>
        <dbReference type="PROSITE" id="PS50930"/>
    </source>
</evidence>
<name>A0A4S1E0T9_9FLAO</name>
<protein>
    <submittedName>
        <fullName evidence="4">Response regulator transcription factor</fullName>
    </submittedName>
</protein>
<dbReference type="PANTHER" id="PTHR37299:SF1">
    <property type="entry name" value="STAGE 0 SPORULATION PROTEIN A HOMOLOG"/>
    <property type="match status" value="1"/>
</dbReference>
<dbReference type="SMART" id="SM00448">
    <property type="entry name" value="REC"/>
    <property type="match status" value="1"/>
</dbReference>
<dbReference type="GO" id="GO:0000156">
    <property type="term" value="F:phosphorelay response regulator activity"/>
    <property type="evidence" value="ECO:0007669"/>
    <property type="project" value="InterPro"/>
</dbReference>
<dbReference type="InterPro" id="IPR046947">
    <property type="entry name" value="LytR-like"/>
</dbReference>
<dbReference type="OrthoDB" id="2168082at2"/>
<dbReference type="SUPFAM" id="SSF52172">
    <property type="entry name" value="CheY-like"/>
    <property type="match status" value="1"/>
</dbReference>
<dbReference type="EMBL" id="SRSO01000006">
    <property type="protein sequence ID" value="TGV03528.1"/>
    <property type="molecule type" value="Genomic_DNA"/>
</dbReference>
<proteinExistence type="predicted"/>
<dbReference type="InterPro" id="IPR001789">
    <property type="entry name" value="Sig_transdc_resp-reg_receiver"/>
</dbReference>
<dbReference type="InterPro" id="IPR011006">
    <property type="entry name" value="CheY-like_superfamily"/>
</dbReference>
<feature type="domain" description="HTH LytTR-type" evidence="3">
    <location>
        <begin position="146"/>
        <end position="253"/>
    </location>
</feature>
<evidence type="ECO:0000259" key="2">
    <source>
        <dbReference type="PROSITE" id="PS50110"/>
    </source>
</evidence>
<feature type="domain" description="Response regulatory" evidence="2">
    <location>
        <begin position="2"/>
        <end position="115"/>
    </location>
</feature>
<gene>
    <name evidence="4" type="ORF">EM932_05725</name>
</gene>
<comment type="caution">
    <text evidence="4">The sequence shown here is derived from an EMBL/GenBank/DDBJ whole genome shotgun (WGS) entry which is preliminary data.</text>
</comment>
<dbReference type="PROSITE" id="PS50930">
    <property type="entry name" value="HTH_LYTTR"/>
    <property type="match status" value="1"/>
</dbReference>
<organism evidence="4 5">
    <name type="scientific">Flavivirga rizhaonensis</name>
    <dbReference type="NCBI Taxonomy" id="2559571"/>
    <lineage>
        <taxon>Bacteria</taxon>
        <taxon>Pseudomonadati</taxon>
        <taxon>Bacteroidota</taxon>
        <taxon>Flavobacteriia</taxon>
        <taxon>Flavobacteriales</taxon>
        <taxon>Flavobacteriaceae</taxon>
        <taxon>Flavivirga</taxon>
    </lineage>
</organism>
<sequence length="253" mass="29226">MKVIIVEDELAASEQLTYLINNIDPSIEILTVLDSVKSAIDYFSNPTEAVLVFMDIHLADGISFEIFEQVTINIPIIFTTAYDQYAIKAFKVNSIDYLLKPINEEELSSSIKKFKTKANIDTTSYDNIQQLVQLMKSKSQVFRTTFLVHQRDELIPVKVEDIAYFYIESSIIKAVTLKNQTYILDKKLEDIENELDPFKFHRVNRQVIVNKNAINNIKFYFNGKLILNVNPPFKERIVISKAKSSEIKEWINS</sequence>